<accession>A0A8J2WVI9</accession>
<dbReference type="AlphaFoldDB" id="A0A8J2WVI9"/>
<evidence type="ECO:0000313" key="2">
    <source>
        <dbReference type="Proteomes" id="UP000019375"/>
    </source>
</evidence>
<reference evidence="2" key="1">
    <citation type="journal article" date="2013" name="Genome Announc.">
        <title>Genome sequence of the food spoilage yeast Zygosaccharomyces bailii CLIB 213(T).</title>
        <authorList>
            <person name="Galeote V."/>
            <person name="Bigey F."/>
            <person name="Devillers H."/>
            <person name="Neuveglise C."/>
            <person name="Dequin S."/>
        </authorList>
    </citation>
    <scope>NUCLEOTIDE SEQUENCE [LARGE SCALE GENOMIC DNA]</scope>
    <source>
        <strain evidence="2">CLIB 213 / ATCC 58445 / CBS 680 / CCRC 21525 / NBRC 1098 / NCYC 1416 / NRRL Y-2227</strain>
    </source>
</reference>
<protein>
    <submittedName>
        <fullName evidence="1">BN860_17018g1_1</fullName>
    </submittedName>
</protein>
<dbReference type="Proteomes" id="UP000019375">
    <property type="component" value="Unassembled WGS sequence"/>
</dbReference>
<keyword evidence="2" id="KW-1185">Reference proteome</keyword>
<organism evidence="1 2">
    <name type="scientific">Zygosaccharomyces bailii (strain CLIB 213 / ATCC 58445 / CBS 680 / BCRC 21525 / NBRC 1098 / NCYC 1416 / NRRL Y-2227)</name>
    <dbReference type="NCBI Taxonomy" id="1333698"/>
    <lineage>
        <taxon>Eukaryota</taxon>
        <taxon>Fungi</taxon>
        <taxon>Dikarya</taxon>
        <taxon>Ascomycota</taxon>
        <taxon>Saccharomycotina</taxon>
        <taxon>Saccharomycetes</taxon>
        <taxon>Saccharomycetales</taxon>
        <taxon>Saccharomycetaceae</taxon>
        <taxon>Zygosaccharomyces</taxon>
    </lineage>
</organism>
<sequence>MDYISDIASNILDPTIETWCSQKKSQAEYFSEGTATNYWFIAPYEETIQNKKKNALGDNYASLKVASIPTGEKLEVLFKRGDNSKLINSSELDRQERFSHAAARIMTNAGNSWRMPKLTLSNRGLLDSSLVSAREFWKEQELLLSKGFDDFIIAAFKDFWKNQNCASWSEIDDPILDAALEFWESYAATNNLPAILTESHEKFSSCDYAVIDVELGDEDLSSQAVSINVTVKLAESDSEIETEVEEEHSTTVEEHRKAPTNVQQERDKLAWKNIGLMDENWTQNEKIVRESTQLEVTDDGVDHNANLGWIYEKLKKATKIA</sequence>
<dbReference type="EMBL" id="HG316454">
    <property type="protein sequence ID" value="CDF87900.1"/>
    <property type="molecule type" value="Genomic_DNA"/>
</dbReference>
<gene>
    <name evidence="1" type="ORF">BN860_17018g</name>
</gene>
<name>A0A8J2WVI9_ZYGB2</name>
<evidence type="ECO:0000313" key="1">
    <source>
        <dbReference type="EMBL" id="CDF87900.1"/>
    </source>
</evidence>
<proteinExistence type="predicted"/>